<feature type="region of interest" description="Disordered" evidence="5">
    <location>
        <begin position="1"/>
        <end position="148"/>
    </location>
</feature>
<dbReference type="GO" id="GO:0003676">
    <property type="term" value="F:nucleic acid binding"/>
    <property type="evidence" value="ECO:0007669"/>
    <property type="project" value="InterPro"/>
</dbReference>
<organism evidence="7 8">
    <name type="scientific">Miscanthus lutarioriparius</name>
    <dbReference type="NCBI Taxonomy" id="422564"/>
    <lineage>
        <taxon>Eukaryota</taxon>
        <taxon>Viridiplantae</taxon>
        <taxon>Streptophyta</taxon>
        <taxon>Embryophyta</taxon>
        <taxon>Tracheophyta</taxon>
        <taxon>Spermatophyta</taxon>
        <taxon>Magnoliopsida</taxon>
        <taxon>Liliopsida</taxon>
        <taxon>Poales</taxon>
        <taxon>Poaceae</taxon>
        <taxon>PACMAD clade</taxon>
        <taxon>Panicoideae</taxon>
        <taxon>Andropogonodae</taxon>
        <taxon>Andropogoneae</taxon>
        <taxon>Saccharinae</taxon>
        <taxon>Miscanthus</taxon>
    </lineage>
</organism>
<keyword evidence="3" id="KW-0347">Helicase</keyword>
<keyword evidence="2" id="KW-0378">Hydrolase</keyword>
<dbReference type="Gene3D" id="3.40.50.300">
    <property type="entry name" value="P-loop containing nucleotide triphosphate hydrolases"/>
    <property type="match status" value="1"/>
</dbReference>
<dbReference type="InterPro" id="IPR011545">
    <property type="entry name" value="DEAD/DEAH_box_helicase_dom"/>
</dbReference>
<reference evidence="7" key="1">
    <citation type="submission" date="2020-10" db="EMBL/GenBank/DDBJ databases">
        <authorList>
            <person name="Han B."/>
            <person name="Lu T."/>
            <person name="Zhao Q."/>
            <person name="Huang X."/>
            <person name="Zhao Y."/>
        </authorList>
    </citation>
    <scope>NUCLEOTIDE SEQUENCE</scope>
</reference>
<protein>
    <recommendedName>
        <fullName evidence="6">DEAD/DEAH-box helicase domain-containing protein</fullName>
    </recommendedName>
</protein>
<evidence type="ECO:0000259" key="6">
    <source>
        <dbReference type="Pfam" id="PF00270"/>
    </source>
</evidence>
<accession>A0A811RJM2</accession>
<dbReference type="EMBL" id="CAJGYO010000015">
    <property type="protein sequence ID" value="CAD6270601.1"/>
    <property type="molecule type" value="Genomic_DNA"/>
</dbReference>
<dbReference type="GO" id="GO:0016787">
    <property type="term" value="F:hydrolase activity"/>
    <property type="evidence" value="ECO:0007669"/>
    <property type="project" value="UniProtKB-KW"/>
</dbReference>
<evidence type="ECO:0000256" key="2">
    <source>
        <dbReference type="ARBA" id="ARBA00022801"/>
    </source>
</evidence>
<keyword evidence="4" id="KW-0067">ATP-binding</keyword>
<dbReference type="Pfam" id="PF00270">
    <property type="entry name" value="DEAD"/>
    <property type="match status" value="1"/>
</dbReference>
<feature type="domain" description="DEAD/DEAH-box helicase" evidence="6">
    <location>
        <begin position="237"/>
        <end position="348"/>
    </location>
</feature>
<evidence type="ECO:0000313" key="8">
    <source>
        <dbReference type="Proteomes" id="UP000604825"/>
    </source>
</evidence>
<gene>
    <name evidence="7" type="ORF">NCGR_LOCUS53893</name>
</gene>
<proteinExistence type="predicted"/>
<dbReference type="InterPro" id="IPR027417">
    <property type="entry name" value="P-loop_NTPase"/>
</dbReference>
<evidence type="ECO:0000256" key="4">
    <source>
        <dbReference type="ARBA" id="ARBA00022840"/>
    </source>
</evidence>
<dbReference type="GO" id="GO:0005524">
    <property type="term" value="F:ATP binding"/>
    <property type="evidence" value="ECO:0007669"/>
    <property type="project" value="UniProtKB-KW"/>
</dbReference>
<feature type="compositionally biased region" description="Basic residues" evidence="5">
    <location>
        <begin position="37"/>
        <end position="46"/>
    </location>
</feature>
<feature type="compositionally biased region" description="Low complexity" evidence="5">
    <location>
        <begin position="26"/>
        <end position="36"/>
    </location>
</feature>
<dbReference type="AlphaFoldDB" id="A0A811RJM2"/>
<evidence type="ECO:0000313" key="7">
    <source>
        <dbReference type="EMBL" id="CAD6270601.1"/>
    </source>
</evidence>
<name>A0A811RJM2_9POAL</name>
<evidence type="ECO:0000256" key="1">
    <source>
        <dbReference type="ARBA" id="ARBA00022741"/>
    </source>
</evidence>
<feature type="compositionally biased region" description="Basic and acidic residues" evidence="5">
    <location>
        <begin position="88"/>
        <end position="98"/>
    </location>
</feature>
<dbReference type="PANTHER" id="PTHR47960">
    <property type="entry name" value="DEAD-BOX ATP-DEPENDENT RNA HELICASE 50"/>
    <property type="match status" value="1"/>
</dbReference>
<dbReference type="SUPFAM" id="SSF52540">
    <property type="entry name" value="P-loop containing nucleoside triphosphate hydrolases"/>
    <property type="match status" value="1"/>
</dbReference>
<evidence type="ECO:0000256" key="3">
    <source>
        <dbReference type="ARBA" id="ARBA00022806"/>
    </source>
</evidence>
<dbReference type="GO" id="GO:0004386">
    <property type="term" value="F:helicase activity"/>
    <property type="evidence" value="ECO:0007669"/>
    <property type="project" value="UniProtKB-KW"/>
</dbReference>
<dbReference type="Proteomes" id="UP000604825">
    <property type="component" value="Unassembled WGS sequence"/>
</dbReference>
<keyword evidence="1" id="KW-0547">Nucleotide-binding</keyword>
<sequence>MAKGDDALARKRNRVRRKRLRSSENAVSARVAAIIASKRRRKSGKRRGCEGMCFSLPTPDDPFNERHGKKRKVDDEPTEDTAAAAAAKDGDDPKKKVENTAAAAGKDGDNPKKKGANTKKQQQPVAKAGAGAKSKAVRERATGAEEGRVDFDRPSKFLVVCLNAIRDAVAPEDGGGSIHGAGDWGVELWRCCSAQAPSDVLDASGACATVDQTAWLVSTACDIVARKERLGMVVSCPFLLYLVPSQEKAAQVRSICKPLKPLGIHSVSLHPGAFIEHQISGLKTCEPEFLIATPERLLELVSLKAIDISSVSMLVIDGLKCFVDHNVSDKIFSIRDAISNNPQITIFTDPSDKKVATMAKSLLRGRITKLSINDSVSSRSAFIAQHVHFCPSEELKTSKVKEILEQILQSHPKKTSKLLLVVASDQKARHISSSLKLKNCTVIDDSQGSSFTICSSVGLMNVIVKDRENMAVTDVEEFETVLVVDLPPSVDEYVEILTGAALHVIGGEVHSIFCDTDASIVKPLAELLADCSQVVPDFLKNLEPSYQIVHNQSRDHILVIRMRHRAQRILELTAAELVAATEGAVSSELCTGQHLCRSGLVLKAWSESGMAGCSWVDHRWQILLVTRRDHAVQQMARQSSEETKFCYT</sequence>
<dbReference type="OrthoDB" id="1902637at2759"/>
<feature type="compositionally biased region" description="Basic and acidic residues" evidence="5">
    <location>
        <begin position="136"/>
        <end position="148"/>
    </location>
</feature>
<keyword evidence="8" id="KW-1185">Reference proteome</keyword>
<comment type="caution">
    <text evidence="7">The sequence shown here is derived from an EMBL/GenBank/DDBJ whole genome shotgun (WGS) entry which is preliminary data.</text>
</comment>
<feature type="compositionally biased region" description="Basic residues" evidence="5">
    <location>
        <begin position="10"/>
        <end position="20"/>
    </location>
</feature>
<evidence type="ECO:0000256" key="5">
    <source>
        <dbReference type="SAM" id="MobiDB-lite"/>
    </source>
</evidence>